<sequence>ILADNGGGLIKVRRSLTTSHPVHSLADEVSRMQSTWSLNLFLETIWVTSAHEHRGRRRP</sequence>
<protein>
    <submittedName>
        <fullName evidence="1">Uncharacterized protein</fullName>
    </submittedName>
</protein>
<dbReference type="Proteomes" id="UP000299102">
    <property type="component" value="Unassembled WGS sequence"/>
</dbReference>
<keyword evidence="2" id="KW-1185">Reference proteome</keyword>
<comment type="caution">
    <text evidence="1">The sequence shown here is derived from an EMBL/GenBank/DDBJ whole genome shotgun (WGS) entry which is preliminary data.</text>
</comment>
<accession>A0A4C1SZN9</accession>
<reference evidence="1 2" key="1">
    <citation type="journal article" date="2019" name="Commun. Biol.">
        <title>The bagworm genome reveals a unique fibroin gene that provides high tensile strength.</title>
        <authorList>
            <person name="Kono N."/>
            <person name="Nakamura H."/>
            <person name="Ohtoshi R."/>
            <person name="Tomita M."/>
            <person name="Numata K."/>
            <person name="Arakawa K."/>
        </authorList>
    </citation>
    <scope>NUCLEOTIDE SEQUENCE [LARGE SCALE GENOMIC DNA]</scope>
</reference>
<organism evidence="1 2">
    <name type="scientific">Eumeta variegata</name>
    <name type="common">Bagworm moth</name>
    <name type="synonym">Eumeta japonica</name>
    <dbReference type="NCBI Taxonomy" id="151549"/>
    <lineage>
        <taxon>Eukaryota</taxon>
        <taxon>Metazoa</taxon>
        <taxon>Ecdysozoa</taxon>
        <taxon>Arthropoda</taxon>
        <taxon>Hexapoda</taxon>
        <taxon>Insecta</taxon>
        <taxon>Pterygota</taxon>
        <taxon>Neoptera</taxon>
        <taxon>Endopterygota</taxon>
        <taxon>Lepidoptera</taxon>
        <taxon>Glossata</taxon>
        <taxon>Ditrysia</taxon>
        <taxon>Tineoidea</taxon>
        <taxon>Psychidae</taxon>
        <taxon>Oiketicinae</taxon>
        <taxon>Eumeta</taxon>
    </lineage>
</organism>
<gene>
    <name evidence="1" type="ORF">EVAR_101050_1</name>
</gene>
<evidence type="ECO:0000313" key="1">
    <source>
        <dbReference type="EMBL" id="GBP06707.1"/>
    </source>
</evidence>
<proteinExistence type="predicted"/>
<dbReference type="AlphaFoldDB" id="A0A4C1SZN9"/>
<name>A0A4C1SZN9_EUMVA</name>
<evidence type="ECO:0000313" key="2">
    <source>
        <dbReference type="Proteomes" id="UP000299102"/>
    </source>
</evidence>
<feature type="non-terminal residue" evidence="1">
    <location>
        <position position="1"/>
    </location>
</feature>
<dbReference type="EMBL" id="BGZK01004075">
    <property type="protein sequence ID" value="GBP06707.1"/>
    <property type="molecule type" value="Genomic_DNA"/>
</dbReference>